<keyword evidence="4" id="KW-0808">Transferase</keyword>
<dbReference type="InterPro" id="IPR000719">
    <property type="entry name" value="Prot_kinase_dom"/>
</dbReference>
<evidence type="ECO:0000256" key="2">
    <source>
        <dbReference type="ARBA" id="ARBA00022475"/>
    </source>
</evidence>
<keyword evidence="5" id="KW-0812">Transmembrane</keyword>
<keyword evidence="3" id="KW-0433">Leucine-rich repeat</keyword>
<comment type="subcellular location">
    <subcellularLocation>
        <location evidence="1">Cell membrane</location>
        <topology evidence="1">Single-pass type I membrane protein</topology>
    </subcellularLocation>
</comment>
<reference evidence="17" key="3">
    <citation type="journal article" date="2017" name="Nature">
        <title>Genome sequence of the progenitor of the wheat D genome Aegilops tauschii.</title>
        <authorList>
            <person name="Luo M.C."/>
            <person name="Gu Y.Q."/>
            <person name="Puiu D."/>
            <person name="Wang H."/>
            <person name="Twardziok S.O."/>
            <person name="Deal K.R."/>
            <person name="Huo N."/>
            <person name="Zhu T."/>
            <person name="Wang L."/>
            <person name="Wang Y."/>
            <person name="McGuire P.E."/>
            <person name="Liu S."/>
            <person name="Long H."/>
            <person name="Ramasamy R.K."/>
            <person name="Rodriguez J.C."/>
            <person name="Van S.L."/>
            <person name="Yuan L."/>
            <person name="Wang Z."/>
            <person name="Xia Z."/>
            <person name="Xiao L."/>
            <person name="Anderson O.D."/>
            <person name="Ouyang S."/>
            <person name="Liang Y."/>
            <person name="Zimin A.V."/>
            <person name="Pertea G."/>
            <person name="Qi P."/>
            <person name="Bennetzen J.L."/>
            <person name="Dai X."/>
            <person name="Dawson M.W."/>
            <person name="Muller H.G."/>
            <person name="Kugler K."/>
            <person name="Rivarola-Duarte L."/>
            <person name="Spannagl M."/>
            <person name="Mayer K.F.X."/>
            <person name="Lu F.H."/>
            <person name="Bevan M.W."/>
            <person name="Leroy P."/>
            <person name="Li P."/>
            <person name="You F.M."/>
            <person name="Sun Q."/>
            <person name="Liu Z."/>
            <person name="Lyons E."/>
            <person name="Wicker T."/>
            <person name="Salzberg S.L."/>
            <person name="Devos K.M."/>
            <person name="Dvorak J."/>
        </authorList>
    </citation>
    <scope>NUCLEOTIDE SEQUENCE [LARGE SCALE GENOMIC DNA]</scope>
    <source>
        <strain evidence="17">cv. AL8/78</strain>
    </source>
</reference>
<keyword evidence="6" id="KW-0732">Signal</keyword>
<evidence type="ECO:0000256" key="1">
    <source>
        <dbReference type="ARBA" id="ARBA00004251"/>
    </source>
</evidence>
<reference evidence="17" key="5">
    <citation type="journal article" date="2021" name="G3 (Bethesda)">
        <title>Aegilops tauschii genome assembly Aet v5.0 features greater sequence contiguity and improved annotation.</title>
        <authorList>
            <person name="Wang L."/>
            <person name="Zhu T."/>
            <person name="Rodriguez J.C."/>
            <person name="Deal K.R."/>
            <person name="Dubcovsky J."/>
            <person name="McGuire P.E."/>
            <person name="Lux T."/>
            <person name="Spannagl M."/>
            <person name="Mayer K.F.X."/>
            <person name="Baldrich P."/>
            <person name="Meyers B.C."/>
            <person name="Huo N."/>
            <person name="Gu Y.Q."/>
            <person name="Zhou H."/>
            <person name="Devos K.M."/>
            <person name="Bennetzen J.L."/>
            <person name="Unver T."/>
            <person name="Budak H."/>
            <person name="Gulick P.J."/>
            <person name="Galiba G."/>
            <person name="Kalapos B."/>
            <person name="Nelson D.R."/>
            <person name="Li P."/>
            <person name="You F.M."/>
            <person name="Luo M.C."/>
            <person name="Dvorak J."/>
        </authorList>
    </citation>
    <scope>NUCLEOTIDE SEQUENCE [LARGE SCALE GENOMIC DNA]</scope>
    <source>
        <strain evidence="17">cv. AL8/78</strain>
    </source>
</reference>
<name>A0A453QFG1_AEGTS</name>
<keyword evidence="8 15" id="KW-0547">Nucleotide-binding</keyword>
<dbReference type="FunFam" id="3.80.10.10:FF:000041">
    <property type="entry name" value="LRR receptor-like serine/threonine-protein kinase ERECTA"/>
    <property type="match status" value="1"/>
</dbReference>
<evidence type="ECO:0000256" key="3">
    <source>
        <dbReference type="ARBA" id="ARBA00022614"/>
    </source>
</evidence>
<evidence type="ECO:0000256" key="10">
    <source>
        <dbReference type="ARBA" id="ARBA00022840"/>
    </source>
</evidence>
<dbReference type="PANTHER" id="PTHR27008">
    <property type="entry name" value="OS04G0122200 PROTEIN"/>
    <property type="match status" value="1"/>
</dbReference>
<dbReference type="FunFam" id="3.30.200.20:FF:000661">
    <property type="entry name" value="Serine-threonine protein kinase plant-type"/>
    <property type="match status" value="1"/>
</dbReference>
<dbReference type="GO" id="GO:0005524">
    <property type="term" value="F:ATP binding"/>
    <property type="evidence" value="ECO:0007669"/>
    <property type="project" value="UniProtKB-UniRule"/>
</dbReference>
<evidence type="ECO:0000256" key="9">
    <source>
        <dbReference type="ARBA" id="ARBA00022777"/>
    </source>
</evidence>
<keyword evidence="11" id="KW-1133">Transmembrane helix</keyword>
<keyword evidence="10 15" id="KW-0067">ATP-binding</keyword>
<dbReference type="Gene3D" id="1.10.510.10">
    <property type="entry name" value="Transferase(Phosphotransferase) domain 1"/>
    <property type="match status" value="1"/>
</dbReference>
<keyword evidence="7" id="KW-0677">Repeat</keyword>
<dbReference type="FunFam" id="3.80.10.10:FF:000470">
    <property type="entry name" value="LRR receptor-like serine/threonine-protein kinase RPK2"/>
    <property type="match status" value="1"/>
</dbReference>
<dbReference type="Pfam" id="PF13855">
    <property type="entry name" value="LRR_8"/>
    <property type="match status" value="3"/>
</dbReference>
<evidence type="ECO:0000256" key="12">
    <source>
        <dbReference type="ARBA" id="ARBA00023136"/>
    </source>
</evidence>
<dbReference type="GO" id="GO:0004672">
    <property type="term" value="F:protein kinase activity"/>
    <property type="evidence" value="ECO:0007669"/>
    <property type="project" value="InterPro"/>
</dbReference>
<dbReference type="STRING" id="200361.A0A453QFG1"/>
<feature type="domain" description="Protein kinase" evidence="16">
    <location>
        <begin position="473"/>
        <end position="635"/>
    </location>
</feature>
<evidence type="ECO:0000256" key="6">
    <source>
        <dbReference type="ARBA" id="ARBA00022729"/>
    </source>
</evidence>
<sequence>CPHSQHHRPPTPSTLCHLCFLLFESIQRQRHGPLCAAGFQSPARRPSSGTNLTGSIPPELGKLCRLRYLSLDENSLSDVIPAAIGNLTRLEFLSLSFNQLTGQIPPEVFVRMQKLETISLEVNKLSGQIPPYLFNNTPSLSFIYFGKNSMSGPIPHGIASLSKLTYLQLQHNQFSGLVPQAIYNMSMLDLMILSNNNLTGTIPDNQSFILPMLQVLDLSENKFQGRISSGLASSHYLVGLSLADNSFVDVVPLWLVELHHLESISLGGNNLVGLIPAALSNLTSLTMLDLSGCNLTGHIPPELGLMQKLSFLHLGTNQLTGTIQDSLQKLTSLASLDLSFNNLSGSIPIYLASLTDLTTMNLSFNRLAGQIPEGGVFSNITLKSLIGNVGLCGAPRLGFLPCLDRPRSNNIHWLKFLLPASMVASGSIAICLWLWIRKKHKHEGEVKIDGDPSDGIVHQIVSYHELIRATHNFSEDNLLGSGSFGKVFKGQVSGLVVAIKVLDMQLEQAKRSFDTECRVLRMARHRNLIQILNTCSNLDFRALVLPYMPNGSLEMLLHRSQSTVPLGFLERINIMLDVSMAMEYLHFEHYEVILHCDLKPSNVLFDMDMTAHVADFGIARLLLGNDNSMICASMP</sequence>
<keyword evidence="9" id="KW-0418">Kinase</keyword>
<evidence type="ECO:0000256" key="13">
    <source>
        <dbReference type="ARBA" id="ARBA00023170"/>
    </source>
</evidence>
<evidence type="ECO:0000256" key="4">
    <source>
        <dbReference type="ARBA" id="ARBA00022679"/>
    </source>
</evidence>
<reference evidence="18" key="2">
    <citation type="journal article" date="2017" name="Nat. Plants">
        <title>The Aegilops tauschii genome reveals multiple impacts of transposons.</title>
        <authorList>
            <person name="Zhao G."/>
            <person name="Zou C."/>
            <person name="Li K."/>
            <person name="Wang K."/>
            <person name="Li T."/>
            <person name="Gao L."/>
            <person name="Zhang X."/>
            <person name="Wang H."/>
            <person name="Yang Z."/>
            <person name="Liu X."/>
            <person name="Jiang W."/>
            <person name="Mao L."/>
            <person name="Kong X."/>
            <person name="Jiao Y."/>
            <person name="Jia J."/>
        </authorList>
    </citation>
    <scope>NUCLEOTIDE SEQUENCE [LARGE SCALE GENOMIC DNA]</scope>
    <source>
        <strain evidence="18">cv. AL8/78</strain>
    </source>
</reference>
<dbReference type="PROSITE" id="PS00108">
    <property type="entry name" value="PROTEIN_KINASE_ST"/>
    <property type="match status" value="1"/>
</dbReference>
<dbReference type="InterPro" id="IPR008271">
    <property type="entry name" value="Ser/Thr_kinase_AS"/>
</dbReference>
<dbReference type="Proteomes" id="UP000015105">
    <property type="component" value="Chromosome 7D"/>
</dbReference>
<dbReference type="SMART" id="SM00369">
    <property type="entry name" value="LRR_TYP"/>
    <property type="match status" value="9"/>
</dbReference>
<keyword evidence="14" id="KW-0325">Glycoprotein</keyword>
<dbReference type="FunFam" id="3.80.10.10:FF:000095">
    <property type="entry name" value="LRR receptor-like serine/threonine-protein kinase GSO1"/>
    <property type="match status" value="1"/>
</dbReference>
<dbReference type="Pfam" id="PF00069">
    <property type="entry name" value="Pkinase"/>
    <property type="match status" value="1"/>
</dbReference>
<dbReference type="SUPFAM" id="SSF56112">
    <property type="entry name" value="Protein kinase-like (PK-like)"/>
    <property type="match status" value="1"/>
</dbReference>
<dbReference type="Gene3D" id="3.80.10.10">
    <property type="entry name" value="Ribonuclease Inhibitor"/>
    <property type="match status" value="2"/>
</dbReference>
<dbReference type="InterPro" id="IPR003591">
    <property type="entry name" value="Leu-rich_rpt_typical-subtyp"/>
</dbReference>
<dbReference type="PROSITE" id="PS00107">
    <property type="entry name" value="PROTEIN_KINASE_ATP"/>
    <property type="match status" value="1"/>
</dbReference>
<evidence type="ECO:0000256" key="5">
    <source>
        <dbReference type="ARBA" id="ARBA00022692"/>
    </source>
</evidence>
<protein>
    <recommendedName>
        <fullName evidence="16">Protein kinase domain-containing protein</fullName>
    </recommendedName>
</protein>
<evidence type="ECO:0000256" key="15">
    <source>
        <dbReference type="PROSITE-ProRule" id="PRU10141"/>
    </source>
</evidence>
<accession>A0A453QFG1</accession>
<evidence type="ECO:0000259" key="16">
    <source>
        <dbReference type="PROSITE" id="PS50011"/>
    </source>
</evidence>
<dbReference type="InterPro" id="IPR011009">
    <property type="entry name" value="Kinase-like_dom_sf"/>
</dbReference>
<feature type="binding site" evidence="15">
    <location>
        <position position="500"/>
    </location>
    <ligand>
        <name>ATP</name>
        <dbReference type="ChEBI" id="CHEBI:30616"/>
    </ligand>
</feature>
<keyword evidence="2" id="KW-1003">Cell membrane</keyword>
<evidence type="ECO:0000256" key="7">
    <source>
        <dbReference type="ARBA" id="ARBA00022737"/>
    </source>
</evidence>
<dbReference type="Pfam" id="PF00560">
    <property type="entry name" value="LRR_1"/>
    <property type="match status" value="1"/>
</dbReference>
<proteinExistence type="predicted"/>
<keyword evidence="12" id="KW-0472">Membrane</keyword>
<reference evidence="17" key="4">
    <citation type="submission" date="2019-03" db="UniProtKB">
        <authorList>
            <consortium name="EnsemblPlants"/>
        </authorList>
    </citation>
    <scope>IDENTIFICATION</scope>
</reference>
<dbReference type="GO" id="GO:0051606">
    <property type="term" value="P:detection of stimulus"/>
    <property type="evidence" value="ECO:0007669"/>
    <property type="project" value="UniProtKB-ARBA"/>
</dbReference>
<evidence type="ECO:0000256" key="14">
    <source>
        <dbReference type="ARBA" id="ARBA00023180"/>
    </source>
</evidence>
<dbReference type="PROSITE" id="PS50011">
    <property type="entry name" value="PROTEIN_KINASE_DOM"/>
    <property type="match status" value="1"/>
</dbReference>
<evidence type="ECO:0000313" key="17">
    <source>
        <dbReference type="EnsemblPlants" id="AET7Gv20089800.3"/>
    </source>
</evidence>
<dbReference type="InterPro" id="IPR051809">
    <property type="entry name" value="Plant_receptor-like_S/T_kinase"/>
</dbReference>
<dbReference type="EnsemblPlants" id="AET7Gv20089800.3">
    <property type="protein sequence ID" value="AET7Gv20089800.3"/>
    <property type="gene ID" value="AET7Gv20089800"/>
</dbReference>
<dbReference type="InterPro" id="IPR017441">
    <property type="entry name" value="Protein_kinase_ATP_BS"/>
</dbReference>
<dbReference type="SUPFAM" id="SSF52047">
    <property type="entry name" value="RNI-like"/>
    <property type="match status" value="1"/>
</dbReference>
<dbReference type="InterPro" id="IPR032675">
    <property type="entry name" value="LRR_dom_sf"/>
</dbReference>
<dbReference type="AlphaFoldDB" id="A0A453QFG1"/>
<evidence type="ECO:0000313" key="18">
    <source>
        <dbReference type="Proteomes" id="UP000015105"/>
    </source>
</evidence>
<dbReference type="Gramene" id="AET7Gv20089800.3">
    <property type="protein sequence ID" value="AET7Gv20089800.3"/>
    <property type="gene ID" value="AET7Gv20089800"/>
</dbReference>
<dbReference type="InterPro" id="IPR001611">
    <property type="entry name" value="Leu-rich_rpt"/>
</dbReference>
<dbReference type="PRINTS" id="PR00019">
    <property type="entry name" value="LEURICHRPT"/>
</dbReference>
<keyword evidence="18" id="KW-1185">Reference proteome</keyword>
<evidence type="ECO:0000256" key="8">
    <source>
        <dbReference type="ARBA" id="ARBA00022741"/>
    </source>
</evidence>
<dbReference type="GO" id="GO:0005886">
    <property type="term" value="C:plasma membrane"/>
    <property type="evidence" value="ECO:0007669"/>
    <property type="project" value="UniProtKB-SubCell"/>
</dbReference>
<dbReference type="PANTHER" id="PTHR27008:SF497">
    <property type="entry name" value="OS11G0695000 PROTEIN"/>
    <property type="match status" value="1"/>
</dbReference>
<keyword evidence="13" id="KW-0675">Receptor</keyword>
<organism evidence="17 18">
    <name type="scientific">Aegilops tauschii subsp. strangulata</name>
    <name type="common">Goatgrass</name>
    <dbReference type="NCBI Taxonomy" id="200361"/>
    <lineage>
        <taxon>Eukaryota</taxon>
        <taxon>Viridiplantae</taxon>
        <taxon>Streptophyta</taxon>
        <taxon>Embryophyta</taxon>
        <taxon>Tracheophyta</taxon>
        <taxon>Spermatophyta</taxon>
        <taxon>Magnoliopsida</taxon>
        <taxon>Liliopsida</taxon>
        <taxon>Poales</taxon>
        <taxon>Poaceae</taxon>
        <taxon>BOP clade</taxon>
        <taxon>Pooideae</taxon>
        <taxon>Triticodae</taxon>
        <taxon>Triticeae</taxon>
        <taxon>Triticinae</taxon>
        <taxon>Aegilops</taxon>
    </lineage>
</organism>
<dbReference type="SMART" id="SM00220">
    <property type="entry name" value="S_TKc"/>
    <property type="match status" value="1"/>
</dbReference>
<reference evidence="18" key="1">
    <citation type="journal article" date="2014" name="Science">
        <title>Ancient hybridizations among the ancestral genomes of bread wheat.</title>
        <authorList>
            <consortium name="International Wheat Genome Sequencing Consortium,"/>
            <person name="Marcussen T."/>
            <person name="Sandve S.R."/>
            <person name="Heier L."/>
            <person name="Spannagl M."/>
            <person name="Pfeifer M."/>
            <person name="Jakobsen K.S."/>
            <person name="Wulff B.B."/>
            <person name="Steuernagel B."/>
            <person name="Mayer K.F."/>
            <person name="Olsen O.A."/>
        </authorList>
    </citation>
    <scope>NUCLEOTIDE SEQUENCE [LARGE SCALE GENOMIC DNA]</scope>
    <source>
        <strain evidence="18">cv. AL8/78</strain>
    </source>
</reference>
<evidence type="ECO:0000256" key="11">
    <source>
        <dbReference type="ARBA" id="ARBA00022989"/>
    </source>
</evidence>
<dbReference type="Gene3D" id="3.30.200.20">
    <property type="entry name" value="Phosphorylase Kinase, domain 1"/>
    <property type="match status" value="1"/>
</dbReference>